<keyword evidence="2" id="KW-0677">Repeat</keyword>
<dbReference type="EMBL" id="BTSY01000001">
    <property type="protein sequence ID" value="GMT11150.1"/>
    <property type="molecule type" value="Genomic_DNA"/>
</dbReference>
<dbReference type="Proteomes" id="UP001432322">
    <property type="component" value="Unassembled WGS sequence"/>
</dbReference>
<reference evidence="5" key="1">
    <citation type="submission" date="2023-10" db="EMBL/GenBank/DDBJ databases">
        <title>Genome assembly of Pristionchus species.</title>
        <authorList>
            <person name="Yoshida K."/>
            <person name="Sommer R.J."/>
        </authorList>
    </citation>
    <scope>NUCLEOTIDE SEQUENCE</scope>
    <source>
        <strain evidence="5">RS5133</strain>
    </source>
</reference>
<sequence>MNQEDPSITVLIKTIDQKEVEWNYDRMTKAFPEIIDKVESKFDGYKGHLHIHLPLSSLTIKYLDEIFLTTPKSDEINFHAIDVCLRELADHSSYGRIVRELLTKTITCLNLKNCISIWRLCRKFDHYQTRKLERYLTYNLVENISHQSICFYRLSIDELTYLISSDFLHVKSENDVVTLIDNYIKADERNRTHLYPVLYALVRTRFLHVNSLSPSSLPLLETHGDQEKRRRIHRDILVMIGGTVGGAYMPYPAYFDHDSSKWRESRQMQLPAPMVYHAVIVLNGLIYAFGGGDTSEAYSKKMWRYEGGNWKRCADMHEKRANMGGMVVIYQNRIYVFGGNQHFVTRLATCECYDPVQDSWTQLPDMPHQRADAAAVVVGDVIYVSGGLTHNRVLAEMDAYLPKEREWRGAGNLAAGFSGHCLTAEESADGSYLISYGGYTGKDRITSVFKKKLPDGKWGETPKMNTPRSSASLVPFGRNEFFIFGGNNGRGAFAERFNGECWEVIPTSSTEREGARVVLVPDFYHEV</sequence>
<dbReference type="Pfam" id="PF07707">
    <property type="entry name" value="BACK"/>
    <property type="match status" value="1"/>
</dbReference>
<feature type="transmembrane region" description="Helical" evidence="3">
    <location>
        <begin position="236"/>
        <end position="254"/>
    </location>
</feature>
<gene>
    <name evidence="5" type="ORF">PFISCL1PPCAC_2447</name>
</gene>
<keyword evidence="3" id="KW-1133">Transmembrane helix</keyword>
<evidence type="ECO:0000313" key="5">
    <source>
        <dbReference type="EMBL" id="GMT11150.1"/>
    </source>
</evidence>
<keyword evidence="1" id="KW-0880">Kelch repeat</keyword>
<dbReference type="InterPro" id="IPR011705">
    <property type="entry name" value="BACK"/>
</dbReference>
<feature type="domain" description="BACK" evidence="4">
    <location>
        <begin position="114"/>
        <end position="213"/>
    </location>
</feature>
<accession>A0AAV5UV34</accession>
<evidence type="ECO:0000256" key="1">
    <source>
        <dbReference type="ARBA" id="ARBA00022441"/>
    </source>
</evidence>
<feature type="non-terminal residue" evidence="5">
    <location>
        <position position="527"/>
    </location>
</feature>
<organism evidence="5 6">
    <name type="scientific">Pristionchus fissidentatus</name>
    <dbReference type="NCBI Taxonomy" id="1538716"/>
    <lineage>
        <taxon>Eukaryota</taxon>
        <taxon>Metazoa</taxon>
        <taxon>Ecdysozoa</taxon>
        <taxon>Nematoda</taxon>
        <taxon>Chromadorea</taxon>
        <taxon>Rhabditida</taxon>
        <taxon>Rhabditina</taxon>
        <taxon>Diplogasteromorpha</taxon>
        <taxon>Diplogasteroidea</taxon>
        <taxon>Neodiplogasteridae</taxon>
        <taxon>Pristionchus</taxon>
    </lineage>
</organism>
<keyword evidence="3" id="KW-0472">Membrane</keyword>
<feature type="transmembrane region" description="Helical" evidence="3">
    <location>
        <begin position="274"/>
        <end position="292"/>
    </location>
</feature>
<dbReference type="SMART" id="SM00612">
    <property type="entry name" value="Kelch"/>
    <property type="match status" value="6"/>
</dbReference>
<evidence type="ECO:0000259" key="4">
    <source>
        <dbReference type="SMART" id="SM00875"/>
    </source>
</evidence>
<name>A0AAV5UV34_9BILA</name>
<dbReference type="Pfam" id="PF24681">
    <property type="entry name" value="Kelch_KLHDC2_KLHL20_DRC7"/>
    <property type="match status" value="1"/>
</dbReference>
<dbReference type="Gene3D" id="1.25.40.420">
    <property type="match status" value="1"/>
</dbReference>
<evidence type="ECO:0000256" key="3">
    <source>
        <dbReference type="SAM" id="Phobius"/>
    </source>
</evidence>
<dbReference type="SUPFAM" id="SSF117281">
    <property type="entry name" value="Kelch motif"/>
    <property type="match status" value="1"/>
</dbReference>
<proteinExistence type="predicted"/>
<protein>
    <recommendedName>
        <fullName evidence="4">BACK domain-containing protein</fullName>
    </recommendedName>
</protein>
<dbReference type="SMART" id="SM00875">
    <property type="entry name" value="BACK"/>
    <property type="match status" value="1"/>
</dbReference>
<evidence type="ECO:0000256" key="2">
    <source>
        <dbReference type="ARBA" id="ARBA00022737"/>
    </source>
</evidence>
<comment type="caution">
    <text evidence="5">The sequence shown here is derived from an EMBL/GenBank/DDBJ whole genome shotgun (WGS) entry which is preliminary data.</text>
</comment>
<dbReference type="PRINTS" id="PR00501">
    <property type="entry name" value="KELCHREPEAT"/>
</dbReference>
<dbReference type="PANTHER" id="PTHR24412">
    <property type="entry name" value="KELCH PROTEIN"/>
    <property type="match status" value="1"/>
</dbReference>
<keyword evidence="3" id="KW-0812">Transmembrane</keyword>
<dbReference type="InterPro" id="IPR015915">
    <property type="entry name" value="Kelch-typ_b-propeller"/>
</dbReference>
<keyword evidence="6" id="KW-1185">Reference proteome</keyword>
<dbReference type="InterPro" id="IPR006652">
    <property type="entry name" value="Kelch_1"/>
</dbReference>
<evidence type="ECO:0000313" key="6">
    <source>
        <dbReference type="Proteomes" id="UP001432322"/>
    </source>
</evidence>
<dbReference type="Gene3D" id="2.120.10.80">
    <property type="entry name" value="Kelch-type beta propeller"/>
    <property type="match status" value="1"/>
</dbReference>
<dbReference type="PANTHER" id="PTHR24412:SF35">
    <property type="entry name" value="ACTIN-BINDING PROTEIN IPP"/>
    <property type="match status" value="1"/>
</dbReference>
<dbReference type="AlphaFoldDB" id="A0AAV5UV34"/>